<evidence type="ECO:0000256" key="2">
    <source>
        <dbReference type="ARBA" id="ARBA00022692"/>
    </source>
</evidence>
<evidence type="ECO:0000256" key="6">
    <source>
        <dbReference type="SAM" id="MobiDB-lite"/>
    </source>
</evidence>
<feature type="transmembrane region" description="Helical" evidence="7">
    <location>
        <begin position="176"/>
        <end position="200"/>
    </location>
</feature>
<proteinExistence type="inferred from homology"/>
<dbReference type="SUPFAM" id="SSF81338">
    <property type="entry name" value="Aquaporin-like"/>
    <property type="match status" value="1"/>
</dbReference>
<dbReference type="Pfam" id="PF00230">
    <property type="entry name" value="MIP"/>
    <property type="match status" value="1"/>
</dbReference>
<dbReference type="PANTHER" id="PTHR47002:SF2">
    <property type="entry name" value="AQUAPORIN AQPAE.A-LIKE"/>
    <property type="match status" value="1"/>
</dbReference>
<keyword evidence="9" id="KW-1185">Reference proteome</keyword>
<feature type="transmembrane region" description="Helical" evidence="7">
    <location>
        <begin position="86"/>
        <end position="108"/>
    </location>
</feature>
<dbReference type="AlphaFoldDB" id="A0A5N5WZ74"/>
<reference evidence="8 9" key="1">
    <citation type="submission" date="2019-04" db="EMBL/GenBank/DDBJ databases">
        <title>Friends and foes A comparative genomics study of 23 Aspergillus species from section Flavi.</title>
        <authorList>
            <consortium name="DOE Joint Genome Institute"/>
            <person name="Kjaerbolling I."/>
            <person name="Vesth T."/>
            <person name="Frisvad J.C."/>
            <person name="Nybo J.L."/>
            <person name="Theobald S."/>
            <person name="Kildgaard S."/>
            <person name="Isbrandt T."/>
            <person name="Kuo A."/>
            <person name="Sato A."/>
            <person name="Lyhne E.K."/>
            <person name="Kogle M.E."/>
            <person name="Wiebenga A."/>
            <person name="Kun R.S."/>
            <person name="Lubbers R.J."/>
            <person name="Makela M.R."/>
            <person name="Barry K."/>
            <person name="Chovatia M."/>
            <person name="Clum A."/>
            <person name="Daum C."/>
            <person name="Haridas S."/>
            <person name="He G."/>
            <person name="LaButti K."/>
            <person name="Lipzen A."/>
            <person name="Mondo S."/>
            <person name="Riley R."/>
            <person name="Salamov A."/>
            <person name="Simmons B.A."/>
            <person name="Magnuson J.K."/>
            <person name="Henrissat B."/>
            <person name="Mortensen U.H."/>
            <person name="Larsen T.O."/>
            <person name="Devries R.P."/>
            <person name="Grigoriev I.V."/>
            <person name="Machida M."/>
            <person name="Baker S.E."/>
            <person name="Andersen M.R."/>
        </authorList>
    </citation>
    <scope>NUCLEOTIDE SEQUENCE [LARGE SCALE GENOMIC DNA]</scope>
    <source>
        <strain evidence="8 9">CBS 151.66</strain>
    </source>
</reference>
<protein>
    <submittedName>
        <fullName evidence="8">Aquaporin-like protein</fullName>
    </submittedName>
</protein>
<evidence type="ECO:0000313" key="9">
    <source>
        <dbReference type="Proteomes" id="UP000326565"/>
    </source>
</evidence>
<feature type="transmembrane region" description="Helical" evidence="7">
    <location>
        <begin position="128"/>
        <end position="150"/>
    </location>
</feature>
<keyword evidence="3 7" id="KW-1133">Transmembrane helix</keyword>
<evidence type="ECO:0000256" key="1">
    <source>
        <dbReference type="ARBA" id="ARBA00004141"/>
    </source>
</evidence>
<evidence type="ECO:0000256" key="5">
    <source>
        <dbReference type="RuleBase" id="RU000477"/>
    </source>
</evidence>
<accession>A0A5N5WZ74</accession>
<dbReference type="PANTHER" id="PTHR47002">
    <property type="entry name" value="AQUAPORIN-LIKE"/>
    <property type="match status" value="1"/>
</dbReference>
<dbReference type="PRINTS" id="PR00783">
    <property type="entry name" value="MINTRINSICP"/>
</dbReference>
<feature type="transmembrane region" description="Helical" evidence="7">
    <location>
        <begin position="220"/>
        <end position="240"/>
    </location>
</feature>
<organism evidence="8 9">
    <name type="scientific">Aspergillus leporis</name>
    <dbReference type="NCBI Taxonomy" id="41062"/>
    <lineage>
        <taxon>Eukaryota</taxon>
        <taxon>Fungi</taxon>
        <taxon>Dikarya</taxon>
        <taxon>Ascomycota</taxon>
        <taxon>Pezizomycotina</taxon>
        <taxon>Eurotiomycetes</taxon>
        <taxon>Eurotiomycetidae</taxon>
        <taxon>Eurotiales</taxon>
        <taxon>Aspergillaceae</taxon>
        <taxon>Aspergillus</taxon>
        <taxon>Aspergillus subgen. Circumdati</taxon>
    </lineage>
</organism>
<dbReference type="InterPro" id="IPR023271">
    <property type="entry name" value="Aquaporin-like"/>
</dbReference>
<keyword evidence="2 5" id="KW-0812">Transmembrane</keyword>
<dbReference type="OrthoDB" id="3222at2759"/>
<comment type="similarity">
    <text evidence="5">Belongs to the MIP/aquaporin (TC 1.A.8) family.</text>
</comment>
<dbReference type="GO" id="GO:0015267">
    <property type="term" value="F:channel activity"/>
    <property type="evidence" value="ECO:0007669"/>
    <property type="project" value="InterPro"/>
</dbReference>
<comment type="subcellular location">
    <subcellularLocation>
        <location evidence="1">Membrane</location>
        <topology evidence="1">Multi-pass membrane protein</topology>
    </subcellularLocation>
</comment>
<dbReference type="Proteomes" id="UP000326565">
    <property type="component" value="Unassembled WGS sequence"/>
</dbReference>
<feature type="region of interest" description="Disordered" evidence="6">
    <location>
        <begin position="1"/>
        <end position="26"/>
    </location>
</feature>
<feature type="transmembrane region" description="Helical" evidence="7">
    <location>
        <begin position="252"/>
        <end position="270"/>
    </location>
</feature>
<dbReference type="GO" id="GO:0016020">
    <property type="term" value="C:membrane"/>
    <property type="evidence" value="ECO:0007669"/>
    <property type="project" value="UniProtKB-SubCell"/>
</dbReference>
<keyword evidence="5" id="KW-0813">Transport</keyword>
<dbReference type="Gene3D" id="1.20.1080.10">
    <property type="entry name" value="Glycerol uptake facilitator protein"/>
    <property type="match status" value="1"/>
</dbReference>
<keyword evidence="4 7" id="KW-0472">Membrane</keyword>
<evidence type="ECO:0000256" key="7">
    <source>
        <dbReference type="SAM" id="Phobius"/>
    </source>
</evidence>
<evidence type="ECO:0000313" key="8">
    <source>
        <dbReference type="EMBL" id="KAB8072430.1"/>
    </source>
</evidence>
<feature type="transmembrane region" description="Helical" evidence="7">
    <location>
        <begin position="299"/>
        <end position="319"/>
    </location>
</feature>
<sequence>MNGAAHGYDQEENGSVEDACQPRQRPRMPAINPFAGRMGANQGMVLDRSDPDNYETLKKVPDAAPLTCFRDQFDLRGFLDLDLWRFGLIEGIASMILVFSTVWLAALSPSAASPPHNSPTGVFSTTNFLAPLMGGIGNILILTLLIFSFSSTSGSQINPMITLATFFARLISFPRMIIYIGCQTLGAALAGFVLTTAYGSRDFLTGGCVVNTELVPVKDAFVLEFMYCLMLIFISFGVGLDPRQAQIFGPALSPWLVGLGLGVTSWGSAYTRVGYGGASMNPARCFGAYVATEFSGYHWIHWVAPLAASIGHGIIYWIVPPWRS</sequence>
<dbReference type="EMBL" id="ML732247">
    <property type="protein sequence ID" value="KAB8072430.1"/>
    <property type="molecule type" value="Genomic_DNA"/>
</dbReference>
<dbReference type="InterPro" id="IPR000425">
    <property type="entry name" value="MIP"/>
</dbReference>
<evidence type="ECO:0000256" key="3">
    <source>
        <dbReference type="ARBA" id="ARBA00022989"/>
    </source>
</evidence>
<gene>
    <name evidence="8" type="ORF">BDV29DRAFT_202338</name>
</gene>
<evidence type="ECO:0000256" key="4">
    <source>
        <dbReference type="ARBA" id="ARBA00023136"/>
    </source>
</evidence>
<name>A0A5N5WZ74_9EURO</name>